<dbReference type="SUPFAM" id="SSF51556">
    <property type="entry name" value="Metallo-dependent hydrolases"/>
    <property type="match status" value="1"/>
</dbReference>
<evidence type="ECO:0000313" key="18">
    <source>
        <dbReference type="Proteomes" id="UP000441162"/>
    </source>
</evidence>
<reference evidence="13 16" key="3">
    <citation type="journal article" date="2019" name="Nat. Microbiol.">
        <title>Genomic variation and strain-specific functional adaptation in the human gut microbiome during early life.</title>
        <authorList>
            <person name="Vatanen T."/>
            <person name="Plichta D.R."/>
            <person name="Somani J."/>
            <person name="Munch P.C."/>
            <person name="Arthur T.D."/>
            <person name="Hall A.B."/>
            <person name="Rudolf S."/>
            <person name="Oakeley E.J."/>
            <person name="Ke X."/>
            <person name="Young R.A."/>
            <person name="Haiser H.J."/>
            <person name="Kolde R."/>
            <person name="Yassour M."/>
            <person name="Luopajarvi K."/>
            <person name="Siljander H."/>
            <person name="Virtanen S.M."/>
            <person name="Ilonen J."/>
            <person name="Uibo R."/>
            <person name="Tillmann V."/>
            <person name="Mokurov S."/>
            <person name="Dorshakova N."/>
            <person name="Porter J.A."/>
            <person name="McHardy A.C."/>
            <person name="Lahdesmaki H."/>
            <person name="Vlamakis H."/>
            <person name="Huttenhower C."/>
            <person name="Knip M."/>
            <person name="Xavier R.J."/>
        </authorList>
    </citation>
    <scope>NUCLEOTIDE SEQUENCE [LARGE SCALE GENOMIC DNA]</scope>
    <source>
        <strain evidence="13 16">RJX1052</strain>
    </source>
</reference>
<reference evidence="12 15" key="1">
    <citation type="submission" date="2018-08" db="EMBL/GenBank/DDBJ databases">
        <title>A genome reference for cultivated species of the human gut microbiota.</title>
        <authorList>
            <person name="Zou Y."/>
            <person name="Xue W."/>
            <person name="Luo G."/>
        </authorList>
    </citation>
    <scope>NUCLEOTIDE SEQUENCE [LARGE SCALE GENOMIC DNA]</scope>
    <source>
        <strain evidence="12 15">AF14-1AC</strain>
    </source>
</reference>
<evidence type="ECO:0000313" key="17">
    <source>
        <dbReference type="Proteomes" id="UP000347681"/>
    </source>
</evidence>
<dbReference type="EMBL" id="VVZV01000007">
    <property type="protein sequence ID" value="KAA5321348.1"/>
    <property type="molecule type" value="Genomic_DNA"/>
</dbReference>
<feature type="binding site" evidence="4">
    <location>
        <position position="129"/>
    </location>
    <ligand>
        <name>a divalent metal cation</name>
        <dbReference type="ChEBI" id="CHEBI:60240"/>
        <label>2</label>
    </ligand>
</feature>
<dbReference type="Proteomes" id="UP000500949">
    <property type="component" value="Chromosome"/>
</dbReference>
<protein>
    <submittedName>
        <fullName evidence="12">TatD family deoxyribonuclease</fullName>
    </submittedName>
    <submittedName>
        <fullName evidence="9">TatD family hydrolase</fullName>
    </submittedName>
    <submittedName>
        <fullName evidence="11">YchF/TatD family DNA exonuclease</fullName>
    </submittedName>
</protein>
<keyword evidence="3 9" id="KW-0378">Hydrolase</keyword>
<feature type="binding site" evidence="4">
    <location>
        <position position="7"/>
    </location>
    <ligand>
        <name>a divalent metal cation</name>
        <dbReference type="ChEBI" id="CHEBI:60240"/>
        <label>1</label>
    </ligand>
</feature>
<evidence type="ECO:0000313" key="7">
    <source>
        <dbReference type="EMBL" id="KAA5399889.1"/>
    </source>
</evidence>
<feature type="binding site" evidence="4">
    <location>
        <position position="154"/>
    </location>
    <ligand>
        <name>a divalent metal cation</name>
        <dbReference type="ChEBI" id="CHEBI:60240"/>
        <label>2</label>
    </ligand>
</feature>
<gene>
    <name evidence="12" type="ORF">DWW04_06185</name>
    <name evidence="13" type="ORF">E1J06_03380</name>
    <name evidence="8" type="ORF">F2Y51_04950</name>
    <name evidence="7" type="ORF">F2Y58_04330</name>
    <name evidence="6" type="ORF">F2Y61_16305</name>
    <name evidence="5" type="ORF">F2Z07_07595</name>
    <name evidence="11" type="ORF">GKD17_03405</name>
    <name evidence="9" type="ORF">KSU80_14280</name>
    <name evidence="14" type="ORF">QNN11_06235</name>
    <name evidence="10" type="ORF">RVH45_13275</name>
</gene>
<evidence type="ECO:0000313" key="8">
    <source>
        <dbReference type="EMBL" id="KAA5406834.1"/>
    </source>
</evidence>
<dbReference type="GO" id="GO:0004527">
    <property type="term" value="F:exonuclease activity"/>
    <property type="evidence" value="ECO:0007669"/>
    <property type="project" value="UniProtKB-KW"/>
</dbReference>
<reference evidence="10" key="7">
    <citation type="submission" date="2023-10" db="EMBL/GenBank/DDBJ databases">
        <title>Genome of Potential pathogenic bacteria in Crohn's disease.</title>
        <authorList>
            <person name="Rodriguez-Palacios A."/>
        </authorList>
    </citation>
    <scope>NUCLEOTIDE SEQUENCE</scope>
    <source>
        <strain evidence="10">CavFT-hAR62</strain>
    </source>
</reference>
<evidence type="ECO:0000256" key="4">
    <source>
        <dbReference type="PIRSR" id="PIRSR005902-1"/>
    </source>
</evidence>
<dbReference type="EMBL" id="VVYY01000003">
    <property type="protein sequence ID" value="KAA5399889.1"/>
    <property type="molecule type" value="Genomic_DNA"/>
</dbReference>
<dbReference type="EMBL" id="VVZA01000003">
    <property type="protein sequence ID" value="KAA5406834.1"/>
    <property type="molecule type" value="Genomic_DNA"/>
</dbReference>
<reference evidence="9" key="5">
    <citation type="submission" date="2021-06" db="EMBL/GenBank/DDBJ databases">
        <title>Collection of gut derived symbiotic bacterial strains cultured from healthy donors.</title>
        <authorList>
            <person name="Lin H."/>
            <person name="Littmann E."/>
            <person name="Pamer E.G."/>
        </authorList>
    </citation>
    <scope>NUCLEOTIDE SEQUENCE</scope>
    <source>
        <strain evidence="9">MSK.5.10</strain>
    </source>
</reference>
<dbReference type="PANTHER" id="PTHR46124">
    <property type="entry name" value="D-AMINOACYL-TRNA DEACYLASE"/>
    <property type="match status" value="1"/>
</dbReference>
<evidence type="ECO:0000313" key="11">
    <source>
        <dbReference type="EMBL" id="QJR75496.1"/>
    </source>
</evidence>
<dbReference type="AlphaFoldDB" id="A0A0K2HI83"/>
<dbReference type="Proteomes" id="UP000481616">
    <property type="component" value="Unassembled WGS sequence"/>
</dbReference>
<evidence type="ECO:0000313" key="5">
    <source>
        <dbReference type="EMBL" id="KAA5321348.1"/>
    </source>
</evidence>
<dbReference type="EMBL" id="JAHOAX010000013">
    <property type="protein sequence ID" value="MBV3124336.1"/>
    <property type="molecule type" value="Genomic_DNA"/>
</dbReference>
<keyword evidence="11" id="KW-0269">Exonuclease</keyword>
<evidence type="ECO:0000256" key="3">
    <source>
        <dbReference type="ARBA" id="ARBA00022801"/>
    </source>
</evidence>
<reference evidence="14" key="6">
    <citation type="journal article" date="2023" name="Nat. Commun.">
        <title>Identification of a novel Human Milk Oligosaccharides utilization cluster in the infant gut commensal Bacteroides dorei.</title>
        <authorList>
            <person name="Kijner S."/>
            <person name="Ennis D."/>
            <person name="Shmorak S."/>
            <person name="Florentin A."/>
            <person name="Yassour M."/>
        </authorList>
    </citation>
    <scope>NUCLEOTIDE SEQUENCE</scope>
    <source>
        <strain evidence="14">2</strain>
    </source>
</reference>
<name>A0A0K2HI83_9BACT</name>
<dbReference type="GO" id="GO:0046872">
    <property type="term" value="F:metal ion binding"/>
    <property type="evidence" value="ECO:0007669"/>
    <property type="project" value="UniProtKB-KW"/>
</dbReference>
<comment type="similarity">
    <text evidence="1">Belongs to the metallo-dependent hydrolases superfamily. TatD-type hydrolase family.</text>
</comment>
<dbReference type="EMBL" id="SLTX01000001">
    <property type="protein sequence ID" value="TDB06523.1"/>
    <property type="molecule type" value="Genomic_DNA"/>
</dbReference>
<dbReference type="KEGG" id="bdh:GV66_09985"/>
<dbReference type="FunFam" id="3.20.20.140:FF:000005">
    <property type="entry name" value="TatD family hydrolase"/>
    <property type="match status" value="1"/>
</dbReference>
<evidence type="ECO:0000313" key="13">
    <source>
        <dbReference type="EMBL" id="TDB06523.1"/>
    </source>
</evidence>
<dbReference type="InterPro" id="IPR015991">
    <property type="entry name" value="TatD/YcfH-like"/>
</dbReference>
<evidence type="ECO:0000313" key="19">
    <source>
        <dbReference type="Proteomes" id="UP000481616"/>
    </source>
</evidence>
<organism evidence="12 15">
    <name type="scientific">Phocaeicola dorei</name>
    <dbReference type="NCBI Taxonomy" id="357276"/>
    <lineage>
        <taxon>Bacteria</taxon>
        <taxon>Pseudomonadati</taxon>
        <taxon>Bacteroidota</taxon>
        <taxon>Bacteroidia</taxon>
        <taxon>Bacteroidales</taxon>
        <taxon>Bacteroidaceae</taxon>
        <taxon>Phocaeicola</taxon>
    </lineage>
</organism>
<dbReference type="GeneID" id="93445725"/>
<dbReference type="GO" id="GO:0005829">
    <property type="term" value="C:cytosol"/>
    <property type="evidence" value="ECO:0007669"/>
    <property type="project" value="TreeGrafter"/>
</dbReference>
<feature type="binding site" evidence="4">
    <location>
        <position position="204"/>
    </location>
    <ligand>
        <name>a divalent metal cation</name>
        <dbReference type="ChEBI" id="CHEBI:60240"/>
        <label>1</label>
    </ligand>
</feature>
<reference evidence="17 18" key="2">
    <citation type="journal article" date="2019" name="Nat. Med.">
        <title>A library of human gut bacterial isolates paired with longitudinal multiomics data enables mechanistic microbiome research.</title>
        <authorList>
            <person name="Poyet M."/>
            <person name="Groussin M."/>
            <person name="Gibbons S.M."/>
            <person name="Avila-Pacheco J."/>
            <person name="Jiang X."/>
            <person name="Kearney S.M."/>
            <person name="Perrotta A.R."/>
            <person name="Berdy B."/>
            <person name="Zhao S."/>
            <person name="Lieberman T.D."/>
            <person name="Swanson P.K."/>
            <person name="Smith M."/>
            <person name="Roesemann S."/>
            <person name="Alexander J.E."/>
            <person name="Rich S.A."/>
            <person name="Livny J."/>
            <person name="Vlamakis H."/>
            <person name="Clish C."/>
            <person name="Bullock K."/>
            <person name="Deik A."/>
            <person name="Scott J."/>
            <person name="Pierce K.A."/>
            <person name="Xavier R.J."/>
            <person name="Alm E.J."/>
        </authorList>
    </citation>
    <scope>NUCLEOTIDE SEQUENCE [LARGE SCALE GENOMIC DNA]</scope>
    <source>
        <strain evidence="7 19">BIOML-A1</strain>
        <strain evidence="5 20">BIOML-A25</strain>
        <strain evidence="8 18">BIOML-A4</strain>
        <strain evidence="6 17">BIOML-A5</strain>
    </source>
</reference>
<dbReference type="EMBL" id="VVZB01000010">
    <property type="protein sequence ID" value="KAA5381079.1"/>
    <property type="molecule type" value="Genomic_DNA"/>
</dbReference>
<evidence type="ECO:0000313" key="12">
    <source>
        <dbReference type="EMBL" id="RGV79984.1"/>
    </source>
</evidence>
<dbReference type="Gene3D" id="3.20.20.140">
    <property type="entry name" value="Metal-dependent hydrolases"/>
    <property type="match status" value="1"/>
</dbReference>
<feature type="binding site" evidence="4">
    <location>
        <position position="5"/>
    </location>
    <ligand>
        <name>a divalent metal cation</name>
        <dbReference type="ChEBI" id="CHEBI:60240"/>
        <label>1</label>
    </ligand>
</feature>
<dbReference type="Pfam" id="PF01026">
    <property type="entry name" value="TatD_DNase"/>
    <property type="match status" value="1"/>
</dbReference>
<dbReference type="EMBL" id="CP046176">
    <property type="protein sequence ID" value="QJR75496.1"/>
    <property type="molecule type" value="Genomic_DNA"/>
</dbReference>
<evidence type="ECO:0000313" key="14">
    <source>
        <dbReference type="EMBL" id="WHX10977.1"/>
    </source>
</evidence>
<keyword evidence="2 4" id="KW-0479">Metal-binding</keyword>
<dbReference type="Proteomes" id="UP000441162">
    <property type="component" value="Unassembled WGS sequence"/>
</dbReference>
<sequence>MIDTHSHLFAEEFTEDLPAVIERAKAAGVSKVLMPNIDDTTIEAMLSVCTAYQGYCFPMIGFHPTSVDADSLFRIHEMKKIFSDGHPFIAIGEVGMDLYWDKTYLKEQQKALDIQVQWALEYHLPLVLHCREAFPELFEVMEPYKTTELSGVFHSFTGTLEEAEKVLEYSRFVFGINGVVTFKKSSLPEILTHLPLDRIVLETDSPYLAPVPFRGRRNESSYIKNVAMKLAEIYAVDFEYIDRITTNNALKVFKMAE</sequence>
<evidence type="ECO:0000313" key="10">
    <source>
        <dbReference type="EMBL" id="MDU0270834.1"/>
    </source>
</evidence>
<dbReference type="CDD" id="cd01310">
    <property type="entry name" value="TatD_DNAse"/>
    <property type="match status" value="1"/>
</dbReference>
<evidence type="ECO:0000313" key="16">
    <source>
        <dbReference type="Proteomes" id="UP000294834"/>
    </source>
</evidence>
<dbReference type="InterPro" id="IPR001130">
    <property type="entry name" value="TatD-like"/>
</dbReference>
<dbReference type="Proteomes" id="UP000283678">
    <property type="component" value="Unassembled WGS sequence"/>
</dbReference>
<dbReference type="PANTHER" id="PTHR46124:SF4">
    <property type="entry name" value="HYDROLASE TATD"/>
    <property type="match status" value="1"/>
</dbReference>
<dbReference type="Proteomes" id="UP000294834">
    <property type="component" value="Unassembled WGS sequence"/>
</dbReference>
<dbReference type="Proteomes" id="UP000481700">
    <property type="component" value="Unassembled WGS sequence"/>
</dbReference>
<evidence type="ECO:0000313" key="6">
    <source>
        <dbReference type="EMBL" id="KAA5381079.1"/>
    </source>
</evidence>
<dbReference type="PIRSF" id="PIRSF005902">
    <property type="entry name" value="DNase_TatD"/>
    <property type="match status" value="1"/>
</dbReference>
<dbReference type="EMBL" id="JAWDEV010000010">
    <property type="protein sequence ID" value="MDU0270834.1"/>
    <property type="molecule type" value="Genomic_DNA"/>
</dbReference>
<dbReference type="EMBL" id="QRZL01000004">
    <property type="protein sequence ID" value="RGV79984.1"/>
    <property type="molecule type" value="Genomic_DNA"/>
</dbReference>
<proteinExistence type="inferred from homology"/>
<dbReference type="Proteomes" id="UP001177934">
    <property type="component" value="Chromosome"/>
</dbReference>
<dbReference type="InterPro" id="IPR032466">
    <property type="entry name" value="Metal_Hydrolase"/>
</dbReference>
<evidence type="ECO:0000313" key="21">
    <source>
        <dbReference type="Proteomes" id="UP000500949"/>
    </source>
</evidence>
<evidence type="ECO:0000313" key="15">
    <source>
        <dbReference type="Proteomes" id="UP000283678"/>
    </source>
</evidence>
<dbReference type="NCBIfam" id="TIGR00010">
    <property type="entry name" value="YchF/TatD family DNA exonuclease"/>
    <property type="match status" value="1"/>
</dbReference>
<dbReference type="EMBL" id="CP126056">
    <property type="protein sequence ID" value="WHX10977.1"/>
    <property type="molecule type" value="Genomic_DNA"/>
</dbReference>
<evidence type="ECO:0000256" key="2">
    <source>
        <dbReference type="ARBA" id="ARBA00022723"/>
    </source>
</evidence>
<dbReference type="Proteomes" id="UP000777173">
    <property type="component" value="Unassembled WGS sequence"/>
</dbReference>
<accession>A0A0K2HI83</accession>
<feature type="binding site" evidence="4">
    <location>
        <position position="93"/>
    </location>
    <ligand>
        <name>a divalent metal cation</name>
        <dbReference type="ChEBI" id="CHEBI:60240"/>
        <label>1</label>
    </ligand>
</feature>
<keyword evidence="11" id="KW-0540">Nuclease</keyword>
<reference evidence="11 21" key="4">
    <citation type="submission" date="2019-11" db="EMBL/GenBank/DDBJ databases">
        <title>Complete genome sequence of Bacteroides dorei DSM 17855.</title>
        <authorList>
            <person name="Russell J.T."/>
        </authorList>
    </citation>
    <scope>NUCLEOTIDE SEQUENCE [LARGE SCALE GENOMIC DNA]</scope>
    <source>
        <strain evidence="11 21">DSM 17855</strain>
    </source>
</reference>
<dbReference type="Proteomes" id="UP000347681">
    <property type="component" value="Unassembled WGS sequence"/>
</dbReference>
<dbReference type="Proteomes" id="UP001181086">
    <property type="component" value="Unassembled WGS sequence"/>
</dbReference>
<evidence type="ECO:0000256" key="1">
    <source>
        <dbReference type="ARBA" id="ARBA00009275"/>
    </source>
</evidence>
<evidence type="ECO:0000313" key="9">
    <source>
        <dbReference type="EMBL" id="MBV3124336.1"/>
    </source>
</evidence>
<dbReference type="RefSeq" id="WP_007836234.1">
    <property type="nucleotide sequence ID" value="NZ_BAABYF010000002.1"/>
</dbReference>
<dbReference type="GO" id="GO:0004536">
    <property type="term" value="F:DNA nuclease activity"/>
    <property type="evidence" value="ECO:0007669"/>
    <property type="project" value="InterPro"/>
</dbReference>
<evidence type="ECO:0000313" key="20">
    <source>
        <dbReference type="Proteomes" id="UP000481700"/>
    </source>
</evidence>